<keyword evidence="5" id="KW-0063">Aspartyl esterase</keyword>
<dbReference type="UniPathway" id="UPA00545">
    <property type="reaction ID" value="UER00823"/>
</dbReference>
<dbReference type="Pfam" id="PF01095">
    <property type="entry name" value="Pectinesterase"/>
    <property type="match status" value="1"/>
</dbReference>
<comment type="pathway">
    <text evidence="1">Glycan metabolism; pectin degradation; 2-dehydro-3-deoxy-D-gluconate from pectin: step 1/5.</text>
</comment>
<dbReference type="GO" id="GO:0030599">
    <property type="term" value="F:pectinesterase activity"/>
    <property type="evidence" value="ECO:0007669"/>
    <property type="project" value="UniProtKB-EC"/>
</dbReference>
<comment type="similarity">
    <text evidence="2">Belongs to the pectinesterase family.</text>
</comment>
<feature type="chain" id="PRO_5022106417" description="pectinesterase" evidence="6">
    <location>
        <begin position="20"/>
        <end position="300"/>
    </location>
</feature>
<keyword evidence="6" id="KW-0732">Signal</keyword>
<gene>
    <name evidence="8" type="ORF">ANE_LOCUS10449</name>
</gene>
<keyword evidence="9" id="KW-1185">Reference proteome</keyword>
<feature type="signal peptide" evidence="6">
    <location>
        <begin position="1"/>
        <end position="19"/>
    </location>
</feature>
<dbReference type="GO" id="GO:0042545">
    <property type="term" value="P:cell wall modification"/>
    <property type="evidence" value="ECO:0007669"/>
    <property type="project" value="InterPro"/>
</dbReference>
<comment type="caution">
    <text evidence="8">The sequence shown here is derived from an EMBL/GenBank/DDBJ whole genome shotgun (WGS) entry which is preliminary data.</text>
</comment>
<dbReference type="Gene3D" id="2.160.20.10">
    <property type="entry name" value="Single-stranded right-handed beta-helix, Pectin lyase-like"/>
    <property type="match status" value="1"/>
</dbReference>
<reference evidence="8" key="1">
    <citation type="submission" date="2019-07" db="EMBL/GenBank/DDBJ databases">
        <authorList>
            <person name="Dittberner H."/>
        </authorList>
    </citation>
    <scope>NUCLEOTIDE SEQUENCE [LARGE SCALE GENOMIC DNA]</scope>
</reference>
<evidence type="ECO:0000259" key="7">
    <source>
        <dbReference type="Pfam" id="PF01095"/>
    </source>
</evidence>
<evidence type="ECO:0000256" key="4">
    <source>
        <dbReference type="ARBA" id="ARBA00022801"/>
    </source>
</evidence>
<dbReference type="InterPro" id="IPR011050">
    <property type="entry name" value="Pectin_lyase_fold/virulence"/>
</dbReference>
<evidence type="ECO:0000313" key="8">
    <source>
        <dbReference type="EMBL" id="VVB00005.1"/>
    </source>
</evidence>
<evidence type="ECO:0000256" key="1">
    <source>
        <dbReference type="ARBA" id="ARBA00005184"/>
    </source>
</evidence>
<evidence type="ECO:0000256" key="6">
    <source>
        <dbReference type="SAM" id="SignalP"/>
    </source>
</evidence>
<keyword evidence="4" id="KW-0378">Hydrolase</keyword>
<dbReference type="InterPro" id="IPR012334">
    <property type="entry name" value="Pectin_lyas_fold"/>
</dbReference>
<protein>
    <recommendedName>
        <fullName evidence="3">pectinesterase</fullName>
        <ecNumber evidence="3">3.1.1.11</ecNumber>
    </recommendedName>
</protein>
<name>A0A565BF62_9BRAS</name>
<dbReference type="EMBL" id="CABITT030000004">
    <property type="protein sequence ID" value="VVB00005.1"/>
    <property type="molecule type" value="Genomic_DNA"/>
</dbReference>
<dbReference type="SUPFAM" id="SSF51126">
    <property type="entry name" value="Pectin lyase-like"/>
    <property type="match status" value="1"/>
</dbReference>
<proteinExistence type="inferred from homology"/>
<dbReference type="InterPro" id="IPR000070">
    <property type="entry name" value="Pectinesterase_cat"/>
</dbReference>
<dbReference type="AlphaFoldDB" id="A0A565BF62"/>
<evidence type="ECO:0000256" key="2">
    <source>
        <dbReference type="ARBA" id="ARBA00008891"/>
    </source>
</evidence>
<dbReference type="OrthoDB" id="2019149at2759"/>
<dbReference type="PANTHER" id="PTHR31321:SF128">
    <property type="entry name" value="PECTINESTERASE CATALYTIC DOMAIN-CONTAINING PROTEIN"/>
    <property type="match status" value="1"/>
</dbReference>
<evidence type="ECO:0000256" key="5">
    <source>
        <dbReference type="ARBA" id="ARBA00023085"/>
    </source>
</evidence>
<accession>A0A565BF62</accession>
<organism evidence="8 9">
    <name type="scientific">Arabis nemorensis</name>
    <dbReference type="NCBI Taxonomy" id="586526"/>
    <lineage>
        <taxon>Eukaryota</taxon>
        <taxon>Viridiplantae</taxon>
        <taxon>Streptophyta</taxon>
        <taxon>Embryophyta</taxon>
        <taxon>Tracheophyta</taxon>
        <taxon>Spermatophyta</taxon>
        <taxon>Magnoliopsida</taxon>
        <taxon>eudicotyledons</taxon>
        <taxon>Gunneridae</taxon>
        <taxon>Pentapetalae</taxon>
        <taxon>rosids</taxon>
        <taxon>malvids</taxon>
        <taxon>Brassicales</taxon>
        <taxon>Brassicaceae</taxon>
        <taxon>Arabideae</taxon>
        <taxon>Arabis</taxon>
    </lineage>
</organism>
<evidence type="ECO:0000313" key="9">
    <source>
        <dbReference type="Proteomes" id="UP000489600"/>
    </source>
</evidence>
<dbReference type="GO" id="GO:0045490">
    <property type="term" value="P:pectin catabolic process"/>
    <property type="evidence" value="ECO:0007669"/>
    <property type="project" value="UniProtKB-UniPathway"/>
</dbReference>
<dbReference type="PANTHER" id="PTHR31321">
    <property type="entry name" value="ACYL-COA THIOESTER HYDROLASE YBHC-RELATED"/>
    <property type="match status" value="1"/>
</dbReference>
<sequence>MESLVRVFALSFLYVTAKSSHFVSHDFEGNNTLNDTNNGIVKTIVVDQTGNGHFKTIQPAIDSVPSGNNHWIRIFIRRGIYNEKVIIPKDKQKILMEAHKASEAIIQYNHAGESIASATFRLLAEFFVAINITFKNTYNKEKPKTLYRDIKIAPAIVIAADKAAFFGCQFVSLQDTVGDLVGRHYFQQCHITGIIDFIWGNGQSLYQSCMINVLGVTTSTETEKETVDGGAIAGFITAQGRESEQDTSGFVFNGCSIVGVGKAFLGRAYRGYSRVLFCNTNMADVIVPQGWDAWSYPGLV</sequence>
<feature type="domain" description="Pectinesterase catalytic" evidence="7">
    <location>
        <begin position="44"/>
        <end position="295"/>
    </location>
</feature>
<dbReference type="EC" id="3.1.1.11" evidence="3"/>
<evidence type="ECO:0000256" key="3">
    <source>
        <dbReference type="ARBA" id="ARBA00013229"/>
    </source>
</evidence>
<dbReference type="Proteomes" id="UP000489600">
    <property type="component" value="Unassembled WGS sequence"/>
</dbReference>